<keyword evidence="1" id="KW-0732">Signal</keyword>
<protein>
    <submittedName>
        <fullName evidence="2">Uncharacterized protein</fullName>
    </submittedName>
</protein>
<evidence type="ECO:0000313" key="5">
    <source>
        <dbReference type="Proteomes" id="UP000295176"/>
    </source>
</evidence>
<proteinExistence type="predicted"/>
<gene>
    <name evidence="3" type="ORF">C7957_10858</name>
    <name evidence="2" type="ORF">C8C76_12149</name>
</gene>
<evidence type="ECO:0000313" key="3">
    <source>
        <dbReference type="EMBL" id="TDP95971.1"/>
    </source>
</evidence>
<feature type="signal peptide" evidence="1">
    <location>
        <begin position="1"/>
        <end position="23"/>
    </location>
</feature>
<comment type="caution">
    <text evidence="2">The sequence shown here is derived from an EMBL/GenBank/DDBJ whole genome shotgun (WGS) entry which is preliminary data.</text>
</comment>
<feature type="chain" id="PRO_5038300162" evidence="1">
    <location>
        <begin position="24"/>
        <end position="81"/>
    </location>
</feature>
<evidence type="ECO:0000256" key="1">
    <source>
        <dbReference type="SAM" id="SignalP"/>
    </source>
</evidence>
<dbReference type="Proteomes" id="UP000295176">
    <property type="component" value="Unassembled WGS sequence"/>
</dbReference>
<name>A0A2T5RIA0_9FIRM</name>
<dbReference type="Proteomes" id="UP000244089">
    <property type="component" value="Unassembled WGS sequence"/>
</dbReference>
<sequence>MFKKSVVLAIVMVMLVSFSAATIAETKTTTGEGQAPNNKAGVRVLVDDNNDGVKEIHFLPAVNENGKENGKPTNPIAVAGK</sequence>
<reference evidence="2 4" key="1">
    <citation type="submission" date="2018-04" db="EMBL/GenBank/DDBJ databases">
        <title>Subsurface microbial communities from deep shales in Ohio and West Virginia, USA.</title>
        <authorList>
            <person name="Wrighton K."/>
        </authorList>
    </citation>
    <scope>NUCLEOTIDE SEQUENCE [LARGE SCALE GENOMIC DNA]</scope>
    <source>
        <strain evidence="3 5">MSL 7</strain>
        <strain evidence="2 4">WC1</strain>
    </source>
</reference>
<dbReference type="RefSeq" id="WP_108140976.1">
    <property type="nucleotide sequence ID" value="NZ_QAXS01000021.1"/>
</dbReference>
<evidence type="ECO:0000313" key="2">
    <source>
        <dbReference type="EMBL" id="PTV97945.1"/>
    </source>
</evidence>
<dbReference type="AlphaFoldDB" id="A0A2T5RIA0"/>
<accession>A0A2T5RIA0</accession>
<dbReference type="EMBL" id="QAXS01000021">
    <property type="protein sequence ID" value="PTV97945.1"/>
    <property type="molecule type" value="Genomic_DNA"/>
</dbReference>
<organism evidence="2 4">
    <name type="scientific">Halanaerobium saccharolyticum</name>
    <dbReference type="NCBI Taxonomy" id="43595"/>
    <lineage>
        <taxon>Bacteria</taxon>
        <taxon>Bacillati</taxon>
        <taxon>Bacillota</taxon>
        <taxon>Clostridia</taxon>
        <taxon>Halanaerobiales</taxon>
        <taxon>Halanaerobiaceae</taxon>
        <taxon>Halanaerobium</taxon>
    </lineage>
</organism>
<evidence type="ECO:0000313" key="4">
    <source>
        <dbReference type="Proteomes" id="UP000244089"/>
    </source>
</evidence>
<dbReference type="EMBL" id="SNXX01000008">
    <property type="protein sequence ID" value="TDP95971.1"/>
    <property type="molecule type" value="Genomic_DNA"/>
</dbReference>